<keyword evidence="2" id="KW-1185">Reference proteome</keyword>
<protein>
    <submittedName>
        <fullName evidence="1">Uncharacterized protein</fullName>
    </submittedName>
</protein>
<comment type="caution">
    <text evidence="1">The sequence shown here is derived from an EMBL/GenBank/DDBJ whole genome shotgun (WGS) entry which is preliminary data.</text>
</comment>
<dbReference type="EMBL" id="BGZK01000260">
    <property type="protein sequence ID" value="GBP32486.1"/>
    <property type="molecule type" value="Genomic_DNA"/>
</dbReference>
<accession>A0A4C1V2D9</accession>
<name>A0A4C1V2D9_EUMVA</name>
<evidence type="ECO:0000313" key="2">
    <source>
        <dbReference type="Proteomes" id="UP000299102"/>
    </source>
</evidence>
<organism evidence="1 2">
    <name type="scientific">Eumeta variegata</name>
    <name type="common">Bagworm moth</name>
    <name type="synonym">Eumeta japonica</name>
    <dbReference type="NCBI Taxonomy" id="151549"/>
    <lineage>
        <taxon>Eukaryota</taxon>
        <taxon>Metazoa</taxon>
        <taxon>Ecdysozoa</taxon>
        <taxon>Arthropoda</taxon>
        <taxon>Hexapoda</taxon>
        <taxon>Insecta</taxon>
        <taxon>Pterygota</taxon>
        <taxon>Neoptera</taxon>
        <taxon>Endopterygota</taxon>
        <taxon>Lepidoptera</taxon>
        <taxon>Glossata</taxon>
        <taxon>Ditrysia</taxon>
        <taxon>Tineoidea</taxon>
        <taxon>Psychidae</taxon>
        <taxon>Oiketicinae</taxon>
        <taxon>Eumeta</taxon>
    </lineage>
</organism>
<dbReference type="Proteomes" id="UP000299102">
    <property type="component" value="Unassembled WGS sequence"/>
</dbReference>
<dbReference type="AlphaFoldDB" id="A0A4C1V2D9"/>
<sequence>MTLLINRPNVTRQASNRVAADDGPKSRRCRVRRFVTESRRSCDTTDTINCRYLADAMREVTSVTCNHYLQTCVRRDSANNSCGRFHCIAAKIMRRRCSDVTKMQSGWKKVICQRTCRMQCHLPLHQMSYEFSDWTEWLAKPI</sequence>
<reference evidence="1 2" key="1">
    <citation type="journal article" date="2019" name="Commun. Biol.">
        <title>The bagworm genome reveals a unique fibroin gene that provides high tensile strength.</title>
        <authorList>
            <person name="Kono N."/>
            <person name="Nakamura H."/>
            <person name="Ohtoshi R."/>
            <person name="Tomita M."/>
            <person name="Numata K."/>
            <person name="Arakawa K."/>
        </authorList>
    </citation>
    <scope>NUCLEOTIDE SEQUENCE [LARGE SCALE GENOMIC DNA]</scope>
</reference>
<proteinExistence type="predicted"/>
<gene>
    <name evidence="1" type="ORF">EVAR_24650_1</name>
</gene>
<evidence type="ECO:0000313" key="1">
    <source>
        <dbReference type="EMBL" id="GBP32486.1"/>
    </source>
</evidence>